<dbReference type="OrthoDB" id="6105938at2759"/>
<dbReference type="SUPFAM" id="SSF57850">
    <property type="entry name" value="RING/U-box"/>
    <property type="match status" value="1"/>
</dbReference>
<dbReference type="STRING" id="1314783.A0A165QBL7"/>
<dbReference type="InterPro" id="IPR001841">
    <property type="entry name" value="Znf_RING"/>
</dbReference>
<keyword evidence="1" id="KW-0479">Metal-binding</keyword>
<feature type="compositionally biased region" description="Basic residues" evidence="5">
    <location>
        <begin position="371"/>
        <end position="383"/>
    </location>
</feature>
<keyword evidence="8" id="KW-1185">Reference proteome</keyword>
<dbReference type="Proteomes" id="UP000076727">
    <property type="component" value="Unassembled WGS sequence"/>
</dbReference>
<dbReference type="AlphaFoldDB" id="A0A165QBL7"/>
<feature type="compositionally biased region" description="Basic residues" evidence="5">
    <location>
        <begin position="1"/>
        <end position="10"/>
    </location>
</feature>
<keyword evidence="3" id="KW-0862">Zinc</keyword>
<feature type="region of interest" description="Disordered" evidence="5">
    <location>
        <begin position="1"/>
        <end position="175"/>
    </location>
</feature>
<dbReference type="Gene3D" id="3.30.40.10">
    <property type="entry name" value="Zinc/RING finger domain, C3HC4 (zinc finger)"/>
    <property type="match status" value="1"/>
</dbReference>
<feature type="compositionally biased region" description="Low complexity" evidence="5">
    <location>
        <begin position="124"/>
        <end position="137"/>
    </location>
</feature>
<reference evidence="7 8" key="1">
    <citation type="journal article" date="2016" name="Mol. Biol. Evol.">
        <title>Comparative Genomics of Early-Diverging Mushroom-Forming Fungi Provides Insights into the Origins of Lignocellulose Decay Capabilities.</title>
        <authorList>
            <person name="Nagy L.G."/>
            <person name="Riley R."/>
            <person name="Tritt A."/>
            <person name="Adam C."/>
            <person name="Daum C."/>
            <person name="Floudas D."/>
            <person name="Sun H."/>
            <person name="Yadav J.S."/>
            <person name="Pangilinan J."/>
            <person name="Larsson K.H."/>
            <person name="Matsuura K."/>
            <person name="Barry K."/>
            <person name="Labutti K."/>
            <person name="Kuo R."/>
            <person name="Ohm R.A."/>
            <person name="Bhattacharya S.S."/>
            <person name="Shirouzu T."/>
            <person name="Yoshinaga Y."/>
            <person name="Martin F.M."/>
            <person name="Grigoriev I.V."/>
            <person name="Hibbett D.S."/>
        </authorList>
    </citation>
    <scope>NUCLEOTIDE SEQUENCE [LARGE SCALE GENOMIC DNA]</scope>
    <source>
        <strain evidence="7 8">L-15889</strain>
    </source>
</reference>
<dbReference type="InterPro" id="IPR013083">
    <property type="entry name" value="Znf_RING/FYVE/PHD"/>
</dbReference>
<protein>
    <recommendedName>
        <fullName evidence="6">RING-type domain-containing protein</fullName>
    </recommendedName>
</protein>
<feature type="domain" description="RING-type" evidence="6">
    <location>
        <begin position="268"/>
        <end position="320"/>
    </location>
</feature>
<evidence type="ECO:0000256" key="4">
    <source>
        <dbReference type="PROSITE-ProRule" id="PRU00175"/>
    </source>
</evidence>
<evidence type="ECO:0000256" key="5">
    <source>
        <dbReference type="SAM" id="MobiDB-lite"/>
    </source>
</evidence>
<gene>
    <name evidence="7" type="ORF">DAEQUDRAFT_726828</name>
</gene>
<proteinExistence type="predicted"/>
<organism evidence="7 8">
    <name type="scientific">Daedalea quercina L-15889</name>
    <dbReference type="NCBI Taxonomy" id="1314783"/>
    <lineage>
        <taxon>Eukaryota</taxon>
        <taxon>Fungi</taxon>
        <taxon>Dikarya</taxon>
        <taxon>Basidiomycota</taxon>
        <taxon>Agaricomycotina</taxon>
        <taxon>Agaricomycetes</taxon>
        <taxon>Polyporales</taxon>
        <taxon>Fomitopsis</taxon>
    </lineage>
</organism>
<evidence type="ECO:0000259" key="6">
    <source>
        <dbReference type="PROSITE" id="PS50089"/>
    </source>
</evidence>
<dbReference type="PROSITE" id="PS50089">
    <property type="entry name" value="ZF_RING_2"/>
    <property type="match status" value="1"/>
</dbReference>
<dbReference type="EMBL" id="KV429059">
    <property type="protein sequence ID" value="KZT69247.1"/>
    <property type="molecule type" value="Genomic_DNA"/>
</dbReference>
<name>A0A165QBL7_9APHY</name>
<evidence type="ECO:0000256" key="3">
    <source>
        <dbReference type="ARBA" id="ARBA00022833"/>
    </source>
</evidence>
<accession>A0A165QBL7</accession>
<evidence type="ECO:0000256" key="2">
    <source>
        <dbReference type="ARBA" id="ARBA00022771"/>
    </source>
</evidence>
<evidence type="ECO:0000313" key="8">
    <source>
        <dbReference type="Proteomes" id="UP000076727"/>
    </source>
</evidence>
<keyword evidence="2 4" id="KW-0863">Zinc-finger</keyword>
<sequence length="443" mass="49016">METRFKHQRRPSIVAATRASKARSSRSAKSSGTRAARKSTRKQERDSDAEEAAVEETPQRALKRPKVANEDNEEGGSDTAVPVRSPSPPKLRRSSRHSDAAKTATAVDDDDAPSSSQPTRKLRASISRSVSVAARDSGTSRAKEAVKAPQARRSLKRDRQTLEEETEPTSPQLDKREIAIQKKEHALQRKEAQLEGKIAVAQDKEQAAQKRENAVQKREDDCTAREAKLEAREVELRKREQETQDRALVVNISRSEEAIGELEARWQCALCFDVMACPYSLSPAGCGHTYCAICILKWFFTNLCNACGDWCYSLECPLCRAVLPRPVPPTARPRPMFALPFTPARAADERVTLLIDSLCGSVPESPSKASNSKRSRGKGKKKQVVPDASAGPSTGWEHGGALRAEWQERDSRGRTEMRNLVINWPHLSAAALRETKTRICAST</sequence>
<evidence type="ECO:0000313" key="7">
    <source>
        <dbReference type="EMBL" id="KZT69247.1"/>
    </source>
</evidence>
<feature type="region of interest" description="Disordered" evidence="5">
    <location>
        <begin position="362"/>
        <end position="403"/>
    </location>
</feature>
<dbReference type="InterPro" id="IPR017907">
    <property type="entry name" value="Znf_RING_CS"/>
</dbReference>
<dbReference type="PROSITE" id="PS00518">
    <property type="entry name" value="ZF_RING_1"/>
    <property type="match status" value="1"/>
</dbReference>
<evidence type="ECO:0000256" key="1">
    <source>
        <dbReference type="ARBA" id="ARBA00022723"/>
    </source>
</evidence>
<dbReference type="GO" id="GO:0008270">
    <property type="term" value="F:zinc ion binding"/>
    <property type="evidence" value="ECO:0007669"/>
    <property type="project" value="UniProtKB-KW"/>
</dbReference>